<dbReference type="GeneID" id="95578410"/>
<sequence length="134" mass="14709">MSSPTGLSEDGLAAVRHLRELREINTVILRRPDSPDAALVPELEGNLTHDELVQALPSDEPRLVVHELSFASPEGARRNEILLIFWMPPAAGELEEAYAAGFSALKEQLADVHVHLTARRADQLAYRRLVALAG</sequence>
<dbReference type="InterPro" id="IPR029006">
    <property type="entry name" value="ADF-H/Gelsolin-like_dom_sf"/>
</dbReference>
<dbReference type="EMBL" id="CP102514">
    <property type="protein sequence ID" value="UUY51691.1"/>
    <property type="molecule type" value="Genomic_DNA"/>
</dbReference>
<name>A0ABY5Q5H9_9ACTN</name>
<organism evidence="2 3">
    <name type="scientific">Streptomyces yangpuensis</name>
    <dbReference type="NCBI Taxonomy" id="1648182"/>
    <lineage>
        <taxon>Bacteria</taxon>
        <taxon>Bacillati</taxon>
        <taxon>Actinomycetota</taxon>
        <taxon>Actinomycetes</taxon>
        <taxon>Kitasatosporales</taxon>
        <taxon>Streptomycetaceae</taxon>
        <taxon>Streptomyces</taxon>
    </lineage>
</organism>
<evidence type="ECO:0000313" key="3">
    <source>
        <dbReference type="Proteomes" id="UP001057738"/>
    </source>
</evidence>
<accession>A0ABY5Q5H9</accession>
<dbReference type="RefSeq" id="WP_183064871.1">
    <property type="nucleotide sequence ID" value="NZ_CP102514.1"/>
</dbReference>
<dbReference type="Gene3D" id="3.40.20.10">
    <property type="entry name" value="Severin"/>
    <property type="match status" value="1"/>
</dbReference>
<reference evidence="2" key="1">
    <citation type="submission" date="2022-08" db="EMBL/GenBank/DDBJ databases">
        <authorList>
            <person name="Tian L."/>
        </authorList>
    </citation>
    <scope>NUCLEOTIDE SEQUENCE</scope>
    <source>
        <strain evidence="2">CM253</strain>
    </source>
</reference>
<protein>
    <submittedName>
        <fullName evidence="2">Cofilin family protein</fullName>
    </submittedName>
</protein>
<feature type="domain" description="ADF-H" evidence="1">
    <location>
        <begin position="2"/>
        <end position="134"/>
    </location>
</feature>
<dbReference type="PROSITE" id="PS51263">
    <property type="entry name" value="ADF_H"/>
    <property type="match status" value="1"/>
</dbReference>
<dbReference type="SMART" id="SM00102">
    <property type="entry name" value="ADF"/>
    <property type="match status" value="1"/>
</dbReference>
<gene>
    <name evidence="2" type="ORF">NRK68_33280</name>
</gene>
<dbReference type="InterPro" id="IPR002108">
    <property type="entry name" value="ADF-H"/>
</dbReference>
<dbReference type="Pfam" id="PF00241">
    <property type="entry name" value="Cofilin_ADF"/>
    <property type="match status" value="1"/>
</dbReference>
<dbReference type="Proteomes" id="UP001057738">
    <property type="component" value="Chromosome"/>
</dbReference>
<evidence type="ECO:0000259" key="1">
    <source>
        <dbReference type="PROSITE" id="PS51263"/>
    </source>
</evidence>
<dbReference type="CDD" id="cd00013">
    <property type="entry name" value="ADF_gelsolin"/>
    <property type="match status" value="1"/>
</dbReference>
<keyword evidence="3" id="KW-1185">Reference proteome</keyword>
<dbReference type="SUPFAM" id="SSF55753">
    <property type="entry name" value="Actin depolymerizing proteins"/>
    <property type="match status" value="1"/>
</dbReference>
<proteinExistence type="predicted"/>
<evidence type="ECO:0000313" key="2">
    <source>
        <dbReference type="EMBL" id="UUY51691.1"/>
    </source>
</evidence>